<keyword evidence="3 7" id="KW-0812">Transmembrane</keyword>
<keyword evidence="6 7" id="KW-0472">Membrane</keyword>
<dbReference type="GO" id="GO:0015171">
    <property type="term" value="F:amino acid transmembrane transporter activity"/>
    <property type="evidence" value="ECO:0007669"/>
    <property type="project" value="TreeGrafter"/>
</dbReference>
<dbReference type="AlphaFoldDB" id="A0A1H9FGN5"/>
<keyword evidence="5 7" id="KW-1133">Transmembrane helix</keyword>
<gene>
    <name evidence="8" type="ORF">SAMN05216522_102311</name>
</gene>
<accession>A0A1H9FGN5</accession>
<organism evidence="8 9">
    <name type="scientific">Rosenbergiella nectarea</name>
    <dbReference type="NCBI Taxonomy" id="988801"/>
    <lineage>
        <taxon>Bacteria</taxon>
        <taxon>Pseudomonadati</taxon>
        <taxon>Pseudomonadota</taxon>
        <taxon>Gammaproteobacteria</taxon>
        <taxon>Enterobacterales</taxon>
        <taxon>Erwiniaceae</taxon>
        <taxon>Rosenbergiella</taxon>
    </lineage>
</organism>
<dbReference type="OrthoDB" id="5638726at2"/>
<dbReference type="Pfam" id="PF01810">
    <property type="entry name" value="LysE"/>
    <property type="match status" value="1"/>
</dbReference>
<dbReference type="Proteomes" id="UP000242515">
    <property type="component" value="Unassembled WGS sequence"/>
</dbReference>
<evidence type="ECO:0000256" key="4">
    <source>
        <dbReference type="ARBA" id="ARBA00022970"/>
    </source>
</evidence>
<evidence type="ECO:0000256" key="3">
    <source>
        <dbReference type="ARBA" id="ARBA00022692"/>
    </source>
</evidence>
<dbReference type="STRING" id="988801.SAMN05216522_102311"/>
<evidence type="ECO:0000313" key="8">
    <source>
        <dbReference type="EMBL" id="SEQ37059.1"/>
    </source>
</evidence>
<keyword evidence="2" id="KW-1003">Cell membrane</keyword>
<sequence>MSVFVQGFALGAALILPIGPQNTIVLRQGMLRRYAFLAATYCVISDMLLITTGVLGGAAFLQRYPLLMLAMTWMGVVFLLWYSYGLIKTLYQPISAEVEGVAVNSLSLSYY</sequence>
<protein>
    <submittedName>
        <fullName evidence="8">L-lysine exporter family protein LysE/ArgO</fullName>
    </submittedName>
</protein>
<dbReference type="GO" id="GO:0005886">
    <property type="term" value="C:plasma membrane"/>
    <property type="evidence" value="ECO:0007669"/>
    <property type="project" value="UniProtKB-SubCell"/>
</dbReference>
<evidence type="ECO:0000256" key="6">
    <source>
        <dbReference type="ARBA" id="ARBA00023136"/>
    </source>
</evidence>
<dbReference type="InterPro" id="IPR001123">
    <property type="entry name" value="LeuE-type"/>
</dbReference>
<evidence type="ECO:0000256" key="5">
    <source>
        <dbReference type="ARBA" id="ARBA00022989"/>
    </source>
</evidence>
<evidence type="ECO:0000256" key="2">
    <source>
        <dbReference type="ARBA" id="ARBA00022475"/>
    </source>
</evidence>
<name>A0A1H9FGN5_9GAMM</name>
<proteinExistence type="predicted"/>
<keyword evidence="9" id="KW-1185">Reference proteome</keyword>
<dbReference type="EMBL" id="FOGC01000002">
    <property type="protein sequence ID" value="SEQ37059.1"/>
    <property type="molecule type" value="Genomic_DNA"/>
</dbReference>
<dbReference type="PANTHER" id="PTHR30086:SF20">
    <property type="entry name" value="ARGININE EXPORTER PROTEIN ARGO-RELATED"/>
    <property type="match status" value="1"/>
</dbReference>
<feature type="transmembrane region" description="Helical" evidence="7">
    <location>
        <begin position="36"/>
        <end position="59"/>
    </location>
</feature>
<evidence type="ECO:0000313" key="9">
    <source>
        <dbReference type="Proteomes" id="UP000242515"/>
    </source>
</evidence>
<feature type="transmembrane region" description="Helical" evidence="7">
    <location>
        <begin position="66"/>
        <end position="84"/>
    </location>
</feature>
<reference evidence="9" key="1">
    <citation type="submission" date="2016-10" db="EMBL/GenBank/DDBJ databases">
        <authorList>
            <person name="Varghese N."/>
            <person name="Submissions S."/>
        </authorList>
    </citation>
    <scope>NUCLEOTIDE SEQUENCE [LARGE SCALE GENOMIC DNA]</scope>
    <source>
        <strain evidence="9">8N4</strain>
    </source>
</reference>
<dbReference type="PANTHER" id="PTHR30086">
    <property type="entry name" value="ARGININE EXPORTER PROTEIN ARGO"/>
    <property type="match status" value="1"/>
</dbReference>
<keyword evidence="4" id="KW-0813">Transport</keyword>
<keyword evidence="4" id="KW-0029">Amino-acid transport</keyword>
<evidence type="ECO:0000256" key="7">
    <source>
        <dbReference type="SAM" id="Phobius"/>
    </source>
</evidence>
<dbReference type="RefSeq" id="WP_092673300.1">
    <property type="nucleotide sequence ID" value="NZ_FOGC01000002.1"/>
</dbReference>
<evidence type="ECO:0000256" key="1">
    <source>
        <dbReference type="ARBA" id="ARBA00004651"/>
    </source>
</evidence>
<comment type="subcellular location">
    <subcellularLocation>
        <location evidence="1">Cell membrane</location>
        <topology evidence="1">Multi-pass membrane protein</topology>
    </subcellularLocation>
</comment>